<dbReference type="SMART" id="SM01007">
    <property type="entry name" value="Aldolase_II"/>
    <property type="match status" value="1"/>
</dbReference>
<gene>
    <name evidence="2" type="ORF">KCX74_15285</name>
</gene>
<dbReference type="Proteomes" id="UP000675284">
    <property type="component" value="Unassembled WGS sequence"/>
</dbReference>
<name>A0A941DYF7_9BACI</name>
<dbReference type="InterPro" id="IPR036409">
    <property type="entry name" value="Aldolase_II/adducin_N_sf"/>
</dbReference>
<organism evidence="2 3">
    <name type="scientific">Virgibacillus salarius</name>
    <dbReference type="NCBI Taxonomy" id="447199"/>
    <lineage>
        <taxon>Bacteria</taxon>
        <taxon>Bacillati</taxon>
        <taxon>Bacillota</taxon>
        <taxon>Bacilli</taxon>
        <taxon>Bacillales</taxon>
        <taxon>Bacillaceae</taxon>
        <taxon>Virgibacillus</taxon>
    </lineage>
</organism>
<dbReference type="EMBL" id="JAGSOT010000053">
    <property type="protein sequence ID" value="MBR7797399.1"/>
    <property type="molecule type" value="Genomic_DNA"/>
</dbReference>
<dbReference type="Pfam" id="PF00596">
    <property type="entry name" value="Aldolase_II"/>
    <property type="match status" value="1"/>
</dbReference>
<proteinExistence type="predicted"/>
<dbReference type="InterPro" id="IPR001303">
    <property type="entry name" value="Aldolase_II/adducin_N"/>
</dbReference>
<evidence type="ECO:0000313" key="3">
    <source>
        <dbReference type="Proteomes" id="UP000675284"/>
    </source>
</evidence>
<sequence>MVEEKKLFVGLSRFAGERFDLIQAGGGNSSVKLANGKMLIKASGQLLSDVNETDAFVEVSLNKIQEILENEQVLHETDKKKREQLAGNLMKETVYSVDHRPSIETFLHALLYKYTLHTHPIVVNMFTCKQNGRDQLQLLFPEALFIPYETPGIDLAIKLNERCVNYLDQWQQLPQIIFLQNHGLIVSADDANEVKRLTNHVVMTIEKHLGVYFDHYRLSNELSQLMYTVDSSPITAYLSEDPYLTQMLQHVRTVFYKPPLCPDTFVFCGYYAVNVTSKQDVAALKEYMDMYQTLPKVVIYKGYLFFVSVNRKKAKETEEVFKAHIMTLASLYGEEQPLDNNELRYLSDWEAEKFRQSV</sequence>
<dbReference type="SUPFAM" id="SSF53639">
    <property type="entry name" value="AraD/HMP-PK domain-like"/>
    <property type="match status" value="1"/>
</dbReference>
<comment type="caution">
    <text evidence="2">The sequence shown here is derived from an EMBL/GenBank/DDBJ whole genome shotgun (WGS) entry which is preliminary data.</text>
</comment>
<dbReference type="RefSeq" id="WP_026680476.1">
    <property type="nucleotide sequence ID" value="NZ_CP115959.1"/>
</dbReference>
<reference evidence="2" key="1">
    <citation type="submission" date="2021-04" db="EMBL/GenBank/DDBJ databases">
        <title>Isolation and polyphasic classification of algal microorganism.</title>
        <authorList>
            <person name="Wang S."/>
        </authorList>
    </citation>
    <scope>NUCLEOTIDE SEQUENCE</scope>
    <source>
        <strain evidence="2">720a</strain>
    </source>
</reference>
<feature type="domain" description="Class II aldolase/adducin N-terminal" evidence="1">
    <location>
        <begin position="7"/>
        <end position="209"/>
    </location>
</feature>
<evidence type="ECO:0000259" key="1">
    <source>
        <dbReference type="SMART" id="SM01007"/>
    </source>
</evidence>
<dbReference type="AlphaFoldDB" id="A0A941DYF7"/>
<dbReference type="Gene3D" id="3.40.225.10">
    <property type="entry name" value="Class II aldolase/adducin N-terminal domain"/>
    <property type="match status" value="1"/>
</dbReference>
<protein>
    <submittedName>
        <fullName evidence="2">Class II aldolase</fullName>
    </submittedName>
</protein>
<accession>A0A941DYF7</accession>
<evidence type="ECO:0000313" key="2">
    <source>
        <dbReference type="EMBL" id="MBR7797399.1"/>
    </source>
</evidence>
<keyword evidence="3" id="KW-1185">Reference proteome</keyword>